<dbReference type="Pfam" id="PF01494">
    <property type="entry name" value="FAD_binding_3"/>
    <property type="match status" value="1"/>
</dbReference>
<reference evidence="2" key="1">
    <citation type="submission" date="2019-08" db="EMBL/GenBank/DDBJ databases">
        <title>Comparative genome analysis confer to the adaptation heavy metal polluted environment.</title>
        <authorList>
            <person name="Li Y."/>
        </authorList>
    </citation>
    <scope>NUCLEOTIDE SEQUENCE [LARGE SCALE GENOMIC DNA]</scope>
    <source>
        <strain evidence="2">P1</strain>
    </source>
</reference>
<dbReference type="Gene3D" id="3.30.9.10">
    <property type="entry name" value="D-Amino Acid Oxidase, subunit A, domain 2"/>
    <property type="match status" value="1"/>
</dbReference>
<dbReference type="AlphaFoldDB" id="A0A5C1I1D6"/>
<dbReference type="PRINTS" id="PR00420">
    <property type="entry name" value="RNGMNOXGNASE"/>
</dbReference>
<gene>
    <name evidence="2" type="ORF">DEO27_013600</name>
</gene>
<dbReference type="Gene3D" id="3.50.50.60">
    <property type="entry name" value="FAD/NAD(P)-binding domain"/>
    <property type="match status" value="1"/>
</dbReference>
<dbReference type="PANTHER" id="PTHR46865:SF2">
    <property type="entry name" value="MONOOXYGENASE"/>
    <property type="match status" value="1"/>
</dbReference>
<dbReference type="KEGG" id="mrub:DEO27_013600"/>
<dbReference type="InterPro" id="IPR002938">
    <property type="entry name" value="FAD-bd"/>
</dbReference>
<evidence type="ECO:0000313" key="3">
    <source>
        <dbReference type="Proteomes" id="UP000251402"/>
    </source>
</evidence>
<dbReference type="EMBL" id="CP043450">
    <property type="protein sequence ID" value="QEM11011.1"/>
    <property type="molecule type" value="Genomic_DNA"/>
</dbReference>
<proteinExistence type="predicted"/>
<evidence type="ECO:0000259" key="1">
    <source>
        <dbReference type="Pfam" id="PF01494"/>
    </source>
</evidence>
<dbReference type="InterPro" id="IPR051704">
    <property type="entry name" value="FAD_aromatic-hydroxylase"/>
</dbReference>
<name>A0A5C1I1D6_9SPHI</name>
<accession>A0A5C1I1D6</accession>
<dbReference type="OrthoDB" id="9766816at2"/>
<keyword evidence="3" id="KW-1185">Reference proteome</keyword>
<feature type="domain" description="FAD-binding" evidence="1">
    <location>
        <begin position="5"/>
        <end position="315"/>
    </location>
</feature>
<evidence type="ECO:0000313" key="2">
    <source>
        <dbReference type="EMBL" id="QEM11011.1"/>
    </source>
</evidence>
<protein>
    <submittedName>
        <fullName evidence="2">FAD-dependent oxidoreductase</fullName>
    </submittedName>
</protein>
<sequence>MKANKILISGASVAGPALAYWLNRYGFEVTIVERAPGIRPGGYAVDFRGPAMQVLEQMDLIDAIKKHETRSGKITIVNKNNKKLASMPDAFTSGELEIMRGDLAGVFYEATKNDTEYLFDNSITALQEDSDGVDVSFSNGETRRFDLLVGADGLHSNVRTLTFGEESRFMHHLNIYFAIFSTPNFMNLKDMAGLYYGTLGKRVGVFSAKEDTEARASFYFASPKLDYNYRDLAQQKEMIRSRFGNEQWQVPQLLKLMDEAPDFYFDSVSQIRMDRWSKGRVGLLGDAGYCASPMSGMGTSMAVVGAYILAGELQASAGDHLIAFKNYETKMRPLTTACQKLAEGAEWFVPQTTFKLWMSRQIWKILPHTPWKNMMIEMPLKAANAIVLPNYEQMGVLADTVY</sequence>
<dbReference type="PANTHER" id="PTHR46865">
    <property type="entry name" value="OXIDOREDUCTASE-RELATED"/>
    <property type="match status" value="1"/>
</dbReference>
<dbReference type="Proteomes" id="UP000251402">
    <property type="component" value="Chromosome"/>
</dbReference>
<dbReference type="RefSeq" id="WP_112574370.1">
    <property type="nucleotide sequence ID" value="NZ_CP043450.1"/>
</dbReference>
<organism evidence="2 3">
    <name type="scientific">Mucilaginibacter rubeus</name>
    <dbReference type="NCBI Taxonomy" id="2027860"/>
    <lineage>
        <taxon>Bacteria</taxon>
        <taxon>Pseudomonadati</taxon>
        <taxon>Bacteroidota</taxon>
        <taxon>Sphingobacteriia</taxon>
        <taxon>Sphingobacteriales</taxon>
        <taxon>Sphingobacteriaceae</taxon>
        <taxon>Mucilaginibacter</taxon>
    </lineage>
</organism>
<dbReference type="GO" id="GO:0071949">
    <property type="term" value="F:FAD binding"/>
    <property type="evidence" value="ECO:0007669"/>
    <property type="project" value="InterPro"/>
</dbReference>
<dbReference type="InterPro" id="IPR036188">
    <property type="entry name" value="FAD/NAD-bd_sf"/>
</dbReference>
<dbReference type="SUPFAM" id="SSF51905">
    <property type="entry name" value="FAD/NAD(P)-binding domain"/>
    <property type="match status" value="1"/>
</dbReference>